<reference evidence="4 5" key="1">
    <citation type="submission" date="2016-10" db="EMBL/GenBank/DDBJ databases">
        <authorList>
            <person name="de Groot N.N."/>
        </authorList>
    </citation>
    <scope>NUCLEOTIDE SEQUENCE [LARGE SCALE GENOMIC DNA]</scope>
    <source>
        <strain evidence="4 5">Vu-144</strain>
    </source>
</reference>
<feature type="domain" description="Secretion system C-terminal sorting" evidence="3">
    <location>
        <begin position="557"/>
        <end position="629"/>
    </location>
</feature>
<dbReference type="CDD" id="cd00161">
    <property type="entry name" value="beta-trefoil_Ricin-like"/>
    <property type="match status" value="1"/>
</dbReference>
<dbReference type="InterPro" id="IPR021862">
    <property type="entry name" value="DUF3472"/>
</dbReference>
<dbReference type="Pfam" id="PF11958">
    <property type="entry name" value="DUF3472"/>
    <property type="match status" value="1"/>
</dbReference>
<feature type="signal peptide" evidence="1">
    <location>
        <begin position="1"/>
        <end position="27"/>
    </location>
</feature>
<name>A0A1H3WBP5_9BACT</name>
<gene>
    <name evidence="4" type="ORF">SAMN05192529_102300</name>
</gene>
<dbReference type="Gene3D" id="2.80.10.50">
    <property type="match status" value="3"/>
</dbReference>
<dbReference type="PROSITE" id="PS50231">
    <property type="entry name" value="RICIN_B_LECTIN"/>
    <property type="match status" value="1"/>
</dbReference>
<dbReference type="InterPro" id="IPR035992">
    <property type="entry name" value="Ricin_B-like_lectins"/>
</dbReference>
<protein>
    <submittedName>
        <fullName evidence="4">Por secretion system C-terminal sorting domain-containing protein</fullName>
    </submittedName>
</protein>
<dbReference type="STRING" id="551991.SAMN05192529_102300"/>
<accession>A0A1H3WBP5</accession>
<evidence type="ECO:0000259" key="2">
    <source>
        <dbReference type="Pfam" id="PF14200"/>
    </source>
</evidence>
<feature type="domain" description="Ricin B lectin" evidence="2">
    <location>
        <begin position="386"/>
        <end position="464"/>
    </location>
</feature>
<dbReference type="RefSeq" id="WP_091393563.1">
    <property type="nucleotide sequence ID" value="NZ_FNQY01000002.1"/>
</dbReference>
<evidence type="ECO:0000313" key="5">
    <source>
        <dbReference type="Proteomes" id="UP000199041"/>
    </source>
</evidence>
<evidence type="ECO:0000256" key="1">
    <source>
        <dbReference type="SAM" id="SignalP"/>
    </source>
</evidence>
<keyword evidence="1" id="KW-0732">Signal</keyword>
<dbReference type="Pfam" id="PF14200">
    <property type="entry name" value="RicinB_lectin_2"/>
    <property type="match status" value="2"/>
</dbReference>
<dbReference type="Proteomes" id="UP000199041">
    <property type="component" value="Unassembled WGS sequence"/>
</dbReference>
<proteinExistence type="predicted"/>
<organism evidence="4 5">
    <name type="scientific">Arachidicoccus rhizosphaerae</name>
    <dbReference type="NCBI Taxonomy" id="551991"/>
    <lineage>
        <taxon>Bacteria</taxon>
        <taxon>Pseudomonadati</taxon>
        <taxon>Bacteroidota</taxon>
        <taxon>Chitinophagia</taxon>
        <taxon>Chitinophagales</taxon>
        <taxon>Chitinophagaceae</taxon>
        <taxon>Arachidicoccus</taxon>
    </lineage>
</organism>
<feature type="chain" id="PRO_5011696672" evidence="1">
    <location>
        <begin position="28"/>
        <end position="629"/>
    </location>
</feature>
<dbReference type="Pfam" id="PF18962">
    <property type="entry name" value="Por_Secre_tail"/>
    <property type="match status" value="1"/>
</dbReference>
<keyword evidence="5" id="KW-1185">Reference proteome</keyword>
<dbReference type="OrthoDB" id="1155193at2"/>
<dbReference type="InterPro" id="IPR026444">
    <property type="entry name" value="Secre_tail"/>
</dbReference>
<feature type="domain" description="Ricin B lectin" evidence="2">
    <location>
        <begin position="470"/>
        <end position="535"/>
    </location>
</feature>
<dbReference type="InterPro" id="IPR000772">
    <property type="entry name" value="Ricin_B_lectin"/>
</dbReference>
<dbReference type="SUPFAM" id="SSF50370">
    <property type="entry name" value="Ricin B-like lectins"/>
    <property type="match status" value="1"/>
</dbReference>
<evidence type="ECO:0000259" key="3">
    <source>
        <dbReference type="Pfam" id="PF18962"/>
    </source>
</evidence>
<dbReference type="EMBL" id="FNQY01000002">
    <property type="protein sequence ID" value="SDZ84543.1"/>
    <property type="molecule type" value="Genomic_DNA"/>
</dbReference>
<dbReference type="AlphaFoldDB" id="A0A1H3WBP5"/>
<evidence type="ECO:0000313" key="4">
    <source>
        <dbReference type="EMBL" id="SDZ84543.1"/>
    </source>
</evidence>
<sequence>MQKKFYVVLMMLGLLYLSLVPVAPAKAQGAAPSEHLVFYFPSDAIVKMHKIKITQTAFASYFEMNSFNGGYGGLQHTPDSSKGSSHTLISSLWDPNTAGGIYSQVDYAATNTYTGRFGGEGDGYQSINPYNWVLNTWYNQVIRAWKSGGRLHVATFIQNLSSGEWFHTATLSVPDQSGYLGQNNDAFLENWTGSGSDRDGRYVRKAFFKDCWSLNTAGVWQKHTSRYFSANAGDSARNGIYDRAFNSGYDSSEDAYFMVHGGSTTPDAAFGTGRTLNLPAQTGQGDAPTLTTGEVSSVSAVYQSQQVIVSWTDNSKKSPQLSATVEILDNNQQILASYTDTLPERRQDTLNTQLPAGTYTAKVTIRDIFNQPSTAVTNSFIVADAIDTGYYRIKNAASGKYLAVEDSATDNLKNIVQYTGNNSSAFEWKIQNAGSSYNLVNKKSSKAIDLPASTQTSGTQPIQYSLTGGTNQQWNLIPVATDTYLIQSNMSNHFVLDNPGSSSADGTKMIIYATNGTQGSANQRWILEPADQPQQNTAATSHSALLLKTRNSSGFSLWPSPAQNKLKVRINTPDKTNKSAILIYDNKGVLVKKQSTIDGASVYQINIGDLPAGIYHLIHNKDRQSFIKK</sequence>